<keyword evidence="1" id="KW-0732">Signal</keyword>
<organism evidence="2 3">
    <name type="scientific">Plectus sambesii</name>
    <dbReference type="NCBI Taxonomy" id="2011161"/>
    <lineage>
        <taxon>Eukaryota</taxon>
        <taxon>Metazoa</taxon>
        <taxon>Ecdysozoa</taxon>
        <taxon>Nematoda</taxon>
        <taxon>Chromadorea</taxon>
        <taxon>Plectida</taxon>
        <taxon>Plectina</taxon>
        <taxon>Plectoidea</taxon>
        <taxon>Plectidae</taxon>
        <taxon>Plectus</taxon>
    </lineage>
</organism>
<dbReference type="AlphaFoldDB" id="A0A914VPV2"/>
<proteinExistence type="predicted"/>
<keyword evidence="2" id="KW-1185">Reference proteome</keyword>
<accession>A0A914VPV2</accession>
<protein>
    <submittedName>
        <fullName evidence="3">Uncharacterized protein</fullName>
    </submittedName>
</protein>
<feature type="chain" id="PRO_5038114937" evidence="1">
    <location>
        <begin position="24"/>
        <end position="97"/>
    </location>
</feature>
<evidence type="ECO:0000313" key="2">
    <source>
        <dbReference type="Proteomes" id="UP000887566"/>
    </source>
</evidence>
<dbReference type="Proteomes" id="UP000887566">
    <property type="component" value="Unplaced"/>
</dbReference>
<sequence>MYAPLFAGCLLLLVVLSAPAASAGNNNNRMRPGRPMKRLAALYYGGGRTDLLRPGRPMKREPQVSVELRSPRTLHLSKFKNPLAGAIYARSLLNTEE</sequence>
<evidence type="ECO:0000313" key="3">
    <source>
        <dbReference type="WBParaSite" id="PSAMB.scaffold2299size24056.g17348.t1"/>
    </source>
</evidence>
<reference evidence="3" key="1">
    <citation type="submission" date="2022-11" db="UniProtKB">
        <authorList>
            <consortium name="WormBaseParasite"/>
        </authorList>
    </citation>
    <scope>IDENTIFICATION</scope>
</reference>
<evidence type="ECO:0000256" key="1">
    <source>
        <dbReference type="SAM" id="SignalP"/>
    </source>
</evidence>
<name>A0A914VPV2_9BILA</name>
<dbReference type="WBParaSite" id="PSAMB.scaffold2299size24056.g17348.t1">
    <property type="protein sequence ID" value="PSAMB.scaffold2299size24056.g17348.t1"/>
    <property type="gene ID" value="PSAMB.scaffold2299size24056.g17348"/>
</dbReference>
<feature type="signal peptide" evidence="1">
    <location>
        <begin position="1"/>
        <end position="23"/>
    </location>
</feature>